<dbReference type="EMBL" id="UYRX01000173">
    <property type="protein sequence ID" value="VDK76381.1"/>
    <property type="molecule type" value="Genomic_DNA"/>
</dbReference>
<accession>A0A3P6UGI8</accession>
<organism evidence="1 2">
    <name type="scientific">Litomosoides sigmodontis</name>
    <name type="common">Filarial nematode worm</name>
    <dbReference type="NCBI Taxonomy" id="42156"/>
    <lineage>
        <taxon>Eukaryota</taxon>
        <taxon>Metazoa</taxon>
        <taxon>Ecdysozoa</taxon>
        <taxon>Nematoda</taxon>
        <taxon>Chromadorea</taxon>
        <taxon>Rhabditida</taxon>
        <taxon>Spirurina</taxon>
        <taxon>Spiruromorpha</taxon>
        <taxon>Filarioidea</taxon>
        <taxon>Onchocercidae</taxon>
        <taxon>Litomosoides</taxon>
    </lineage>
</organism>
<dbReference type="AlphaFoldDB" id="A0A3P6UGI8"/>
<reference evidence="1 2" key="1">
    <citation type="submission" date="2018-08" db="EMBL/GenBank/DDBJ databases">
        <authorList>
            <person name="Laetsch R D."/>
            <person name="Stevens L."/>
            <person name="Kumar S."/>
            <person name="Blaxter L. M."/>
        </authorList>
    </citation>
    <scope>NUCLEOTIDE SEQUENCE [LARGE SCALE GENOMIC DNA]</scope>
</reference>
<gene>
    <name evidence="1" type="ORF">NLS_LOCUS3271</name>
</gene>
<name>A0A3P6UGI8_LITSI</name>
<sequence>MELIALPIRNAFQNCFTNVMYRIRTDQRNMKYDAGDIHLDRLELQSDVHCRNWPYEYPQFIKDYMAKNPT</sequence>
<dbReference type="OrthoDB" id="5810533at2759"/>
<dbReference type="Proteomes" id="UP000277928">
    <property type="component" value="Unassembled WGS sequence"/>
</dbReference>
<protein>
    <submittedName>
        <fullName evidence="1">Uncharacterized protein</fullName>
    </submittedName>
</protein>
<evidence type="ECO:0000313" key="2">
    <source>
        <dbReference type="Proteomes" id="UP000277928"/>
    </source>
</evidence>
<proteinExistence type="predicted"/>
<keyword evidence="2" id="KW-1185">Reference proteome</keyword>
<evidence type="ECO:0000313" key="1">
    <source>
        <dbReference type="EMBL" id="VDK76381.1"/>
    </source>
</evidence>